<gene>
    <name evidence="2" type="ORF">H920_00093</name>
</gene>
<dbReference type="EMBL" id="KN120510">
    <property type="protein sequence ID" value="KFO38444.1"/>
    <property type="molecule type" value="Genomic_DNA"/>
</dbReference>
<keyword evidence="3" id="KW-1185">Reference proteome</keyword>
<name>A0A091E238_FUKDA</name>
<evidence type="ECO:0000313" key="2">
    <source>
        <dbReference type="EMBL" id="KFO38444.1"/>
    </source>
</evidence>
<feature type="region of interest" description="Disordered" evidence="1">
    <location>
        <begin position="49"/>
        <end position="75"/>
    </location>
</feature>
<dbReference type="Proteomes" id="UP000028990">
    <property type="component" value="Unassembled WGS sequence"/>
</dbReference>
<reference evidence="2 3" key="1">
    <citation type="submission" date="2013-11" db="EMBL/GenBank/DDBJ databases">
        <title>The Damaraland mole rat (Fukomys damarensis) genome and evolution of African mole rats.</title>
        <authorList>
            <person name="Gladyshev V.N."/>
            <person name="Fang X."/>
        </authorList>
    </citation>
    <scope>NUCLEOTIDE SEQUENCE [LARGE SCALE GENOMIC DNA]</scope>
    <source>
        <tissue evidence="2">Liver</tissue>
    </source>
</reference>
<feature type="compositionally biased region" description="Basic and acidic residues" evidence="1">
    <location>
        <begin position="9"/>
        <end position="24"/>
    </location>
</feature>
<accession>A0A091E238</accession>
<feature type="region of interest" description="Disordered" evidence="1">
    <location>
        <begin position="1"/>
        <end position="25"/>
    </location>
</feature>
<evidence type="ECO:0000256" key="1">
    <source>
        <dbReference type="SAM" id="MobiDB-lite"/>
    </source>
</evidence>
<sequence length="75" mass="8366">MAAQSRMRKSAEDQSAHRRPKDPVEGLELAAAYCEGLLSEDRWVCDGRLEATPEAEESAPEAEGSVQEARRRHSR</sequence>
<proteinExistence type="predicted"/>
<dbReference type="AlphaFoldDB" id="A0A091E238"/>
<organism evidence="2 3">
    <name type="scientific">Fukomys damarensis</name>
    <name type="common">Damaraland mole rat</name>
    <name type="synonym">Cryptomys damarensis</name>
    <dbReference type="NCBI Taxonomy" id="885580"/>
    <lineage>
        <taxon>Eukaryota</taxon>
        <taxon>Metazoa</taxon>
        <taxon>Chordata</taxon>
        <taxon>Craniata</taxon>
        <taxon>Vertebrata</taxon>
        <taxon>Euteleostomi</taxon>
        <taxon>Mammalia</taxon>
        <taxon>Eutheria</taxon>
        <taxon>Euarchontoglires</taxon>
        <taxon>Glires</taxon>
        <taxon>Rodentia</taxon>
        <taxon>Hystricomorpha</taxon>
        <taxon>Bathyergidae</taxon>
        <taxon>Fukomys</taxon>
    </lineage>
</organism>
<protein>
    <submittedName>
        <fullName evidence="2">Uncharacterized protein</fullName>
    </submittedName>
</protein>
<evidence type="ECO:0000313" key="3">
    <source>
        <dbReference type="Proteomes" id="UP000028990"/>
    </source>
</evidence>